<name>A0ABW2EZZ5_9GAMM</name>
<dbReference type="RefSeq" id="WP_346060989.1">
    <property type="nucleotide sequence ID" value="NZ_BAAADR010000002.1"/>
</dbReference>
<accession>A0ABW2EZZ5</accession>
<evidence type="ECO:0000259" key="1">
    <source>
        <dbReference type="Pfam" id="PF13503"/>
    </source>
</evidence>
<dbReference type="EMBL" id="JBHSZP010000014">
    <property type="protein sequence ID" value="MFC7089619.1"/>
    <property type="molecule type" value="Genomic_DNA"/>
</dbReference>
<dbReference type="InterPro" id="IPR025391">
    <property type="entry name" value="DUF4123"/>
</dbReference>
<dbReference type="Proteomes" id="UP001596411">
    <property type="component" value="Unassembled WGS sequence"/>
</dbReference>
<evidence type="ECO:0000313" key="2">
    <source>
        <dbReference type="EMBL" id="MFC7089619.1"/>
    </source>
</evidence>
<organism evidence="2 3">
    <name type="scientific">Halomonas salifodinae</name>
    <dbReference type="NCBI Taxonomy" id="438745"/>
    <lineage>
        <taxon>Bacteria</taxon>
        <taxon>Pseudomonadati</taxon>
        <taxon>Pseudomonadota</taxon>
        <taxon>Gammaproteobacteria</taxon>
        <taxon>Oceanospirillales</taxon>
        <taxon>Halomonadaceae</taxon>
        <taxon>Halomonas</taxon>
    </lineage>
</organism>
<reference evidence="3" key="1">
    <citation type="journal article" date="2019" name="Int. J. Syst. Evol. Microbiol.">
        <title>The Global Catalogue of Microorganisms (GCM) 10K type strain sequencing project: providing services to taxonomists for standard genome sequencing and annotation.</title>
        <authorList>
            <consortium name="The Broad Institute Genomics Platform"/>
            <consortium name="The Broad Institute Genome Sequencing Center for Infectious Disease"/>
            <person name="Wu L."/>
            <person name="Ma J."/>
        </authorList>
    </citation>
    <scope>NUCLEOTIDE SEQUENCE [LARGE SCALE GENOMIC DNA]</scope>
    <source>
        <strain evidence="3">CGMCC 1.13666</strain>
    </source>
</reference>
<feature type="domain" description="DUF4123" evidence="1">
    <location>
        <begin position="15"/>
        <end position="128"/>
    </location>
</feature>
<protein>
    <submittedName>
        <fullName evidence="2">DUF4123 domain-containing protein</fullName>
    </submittedName>
</protein>
<keyword evidence="3" id="KW-1185">Reference proteome</keyword>
<proteinExistence type="predicted"/>
<evidence type="ECO:0000313" key="3">
    <source>
        <dbReference type="Proteomes" id="UP001596411"/>
    </source>
</evidence>
<dbReference type="Pfam" id="PF13503">
    <property type="entry name" value="DUF4123"/>
    <property type="match status" value="1"/>
</dbReference>
<sequence length="267" mass="29866">MRYQLELDEAPHHRYWLIDAASLPPHEALRRYYEGVESPRFRWLYEATPYRAAQEAGPLLLDITEAGDFFRRYRVEWLHHAAALVIDTALPIDALQHHLAAAVRVTLPGEGQGLLRFHEPMLLHLLLGEGLLSAAQRDALVGPGNRWAWALCQHSTGTLYETYRVAAGDAPGLAPSLNIDRATLTQLTAIERLSRLMPLLGAALERFDRLTAPPEISRLWLSLADYWRAQRERGTPQKQAVATAQQMLAQAEGWAALLGRLEASASS</sequence>
<gene>
    <name evidence="2" type="ORF">ACFQH5_08660</name>
</gene>
<comment type="caution">
    <text evidence="2">The sequence shown here is derived from an EMBL/GenBank/DDBJ whole genome shotgun (WGS) entry which is preliminary data.</text>
</comment>